<feature type="signal peptide" evidence="1">
    <location>
        <begin position="1"/>
        <end position="20"/>
    </location>
</feature>
<proteinExistence type="predicted"/>
<evidence type="ECO:0000313" key="3">
    <source>
        <dbReference type="Proteomes" id="UP000318010"/>
    </source>
</evidence>
<dbReference type="OrthoDB" id="794432at2"/>
<sequence>MKKAILLCSVMFLFCFTVKAQIVSADVQTKEAFAPNTVTKAMPADVNAVKPVMYSLTVQNNTGSGTFQFQLVPQFSGGTNASFNFTSSQTISVVGGVYNIYLRGPGQNYRFAYQICATSGNSTGPYATFSNVNICSDNGVISVN</sequence>
<dbReference type="RefSeq" id="WP_146268656.1">
    <property type="nucleotide sequence ID" value="NZ_VOEI01000001.1"/>
</dbReference>
<name>A0A563U8X7_9SPHI</name>
<reference evidence="2 3" key="1">
    <citation type="submission" date="2019-07" db="EMBL/GenBank/DDBJ databases">
        <authorList>
            <person name="Kim J."/>
        </authorList>
    </citation>
    <scope>NUCLEOTIDE SEQUENCE [LARGE SCALE GENOMIC DNA]</scope>
    <source>
        <strain evidence="2 3">MJ1a</strain>
    </source>
</reference>
<protein>
    <submittedName>
        <fullName evidence="2">Uncharacterized protein</fullName>
    </submittedName>
</protein>
<feature type="chain" id="PRO_5021848995" evidence="1">
    <location>
        <begin position="21"/>
        <end position="144"/>
    </location>
</feature>
<accession>A0A563U8X7</accession>
<gene>
    <name evidence="2" type="ORF">FPZ42_01110</name>
</gene>
<keyword evidence="3" id="KW-1185">Reference proteome</keyword>
<organism evidence="2 3">
    <name type="scientific">Mucilaginibacter achroorhodeus</name>
    <dbReference type="NCBI Taxonomy" id="2599294"/>
    <lineage>
        <taxon>Bacteria</taxon>
        <taxon>Pseudomonadati</taxon>
        <taxon>Bacteroidota</taxon>
        <taxon>Sphingobacteriia</taxon>
        <taxon>Sphingobacteriales</taxon>
        <taxon>Sphingobacteriaceae</taxon>
        <taxon>Mucilaginibacter</taxon>
    </lineage>
</organism>
<comment type="caution">
    <text evidence="2">The sequence shown here is derived from an EMBL/GenBank/DDBJ whole genome shotgun (WGS) entry which is preliminary data.</text>
</comment>
<dbReference type="Proteomes" id="UP000318010">
    <property type="component" value="Unassembled WGS sequence"/>
</dbReference>
<evidence type="ECO:0000256" key="1">
    <source>
        <dbReference type="SAM" id="SignalP"/>
    </source>
</evidence>
<evidence type="ECO:0000313" key="2">
    <source>
        <dbReference type="EMBL" id="TWR27841.1"/>
    </source>
</evidence>
<dbReference type="AlphaFoldDB" id="A0A563U8X7"/>
<keyword evidence="1" id="KW-0732">Signal</keyword>
<dbReference type="EMBL" id="VOEI01000001">
    <property type="protein sequence ID" value="TWR27841.1"/>
    <property type="molecule type" value="Genomic_DNA"/>
</dbReference>